<gene>
    <name evidence="2" type="primary">divY</name>
</gene>
<accession>A0A2H4GZ92</accession>
<sequence length="95" mass="10736">MRIILSCLLGLAILLGMPSPAFAFKVPIHEEITREVFKNFQVVVEGETFKFTDYAIDQIVKANKDTDDLPNQFNTEKHFDGEDFPGGSNRVLYLA</sequence>
<evidence type="ECO:0000313" key="2">
    <source>
        <dbReference type="EMBL" id="ARD09213.1"/>
    </source>
</evidence>
<reference evidence="2" key="1">
    <citation type="journal article" date="2018" name="Nat. Chem. Biol.">
        <title>Chemical diversification enables symbiotic microbiota to afford functionally distinct peptides.</title>
        <authorList>
            <person name="Smith T.E."/>
            <person name="Schmidt E.W."/>
        </authorList>
    </citation>
    <scope>NUCLEOTIDE SEQUENCE</scope>
</reference>
<protein>
    <submittedName>
        <fullName evidence="2">DivY</fullName>
    </submittedName>
</protein>
<evidence type="ECO:0000256" key="1">
    <source>
        <dbReference type="SAM" id="SignalP"/>
    </source>
</evidence>
<proteinExistence type="predicted"/>
<dbReference type="EMBL" id="KY115609">
    <property type="protein sequence ID" value="ARD09213.1"/>
    <property type="molecule type" value="Genomic_DNA"/>
</dbReference>
<organism evidence="2">
    <name type="scientific">Prochloron didemni</name>
    <dbReference type="NCBI Taxonomy" id="1216"/>
    <lineage>
        <taxon>Bacteria</taxon>
        <taxon>Bacillati</taxon>
        <taxon>Cyanobacteriota</taxon>
        <taxon>Cyanophyceae</taxon>
        <taxon>Oscillatoriophycideae</taxon>
        <taxon>Chroococcales</taxon>
        <taxon>Prochloraceae</taxon>
        <taxon>Prochloron</taxon>
    </lineage>
</organism>
<dbReference type="AlphaFoldDB" id="A0A2H4GZ92"/>
<feature type="chain" id="PRO_5014195436" evidence="1">
    <location>
        <begin position="24"/>
        <end position="95"/>
    </location>
</feature>
<feature type="signal peptide" evidence="1">
    <location>
        <begin position="1"/>
        <end position="23"/>
    </location>
</feature>
<name>A0A2H4GZ92_PRODI</name>
<keyword evidence="1" id="KW-0732">Signal</keyword>